<gene>
    <name evidence="11" type="ORF">HELGO_WM49509</name>
</gene>
<dbReference type="GO" id="GO:0030488">
    <property type="term" value="P:tRNA methylation"/>
    <property type="evidence" value="ECO:0007669"/>
    <property type="project" value="TreeGrafter"/>
</dbReference>
<dbReference type="Gene3D" id="3.40.50.300">
    <property type="entry name" value="P-loop containing nucleotide triphosphate hydrolases"/>
    <property type="match status" value="1"/>
</dbReference>
<dbReference type="GO" id="GO:0005829">
    <property type="term" value="C:cytosol"/>
    <property type="evidence" value="ECO:0007669"/>
    <property type="project" value="TreeGrafter"/>
</dbReference>
<evidence type="ECO:0000256" key="1">
    <source>
        <dbReference type="ARBA" id="ARBA00011043"/>
    </source>
</evidence>
<dbReference type="CDD" id="cd14858">
    <property type="entry name" value="TrmE_N"/>
    <property type="match status" value="1"/>
</dbReference>
<dbReference type="Pfam" id="PF10396">
    <property type="entry name" value="TrmE_N"/>
    <property type="match status" value="1"/>
</dbReference>
<evidence type="ECO:0000256" key="6">
    <source>
        <dbReference type="ARBA" id="ARBA00022842"/>
    </source>
</evidence>
<reference evidence="11" key="1">
    <citation type="submission" date="2020-01" db="EMBL/GenBank/DDBJ databases">
        <authorList>
            <person name="Meier V. D."/>
            <person name="Meier V D."/>
        </authorList>
    </citation>
    <scope>NUCLEOTIDE SEQUENCE</scope>
    <source>
        <strain evidence="11">HLG_WM_MAG_10</strain>
    </source>
</reference>
<dbReference type="GO" id="GO:0005525">
    <property type="term" value="F:GTP binding"/>
    <property type="evidence" value="ECO:0007669"/>
    <property type="project" value="UniProtKB-KW"/>
</dbReference>
<dbReference type="PROSITE" id="PS51709">
    <property type="entry name" value="G_TRME"/>
    <property type="match status" value="1"/>
</dbReference>
<proteinExistence type="inferred from homology"/>
<dbReference type="HAMAP" id="MF_00379">
    <property type="entry name" value="GTPase_MnmE"/>
    <property type="match status" value="1"/>
</dbReference>
<keyword evidence="5" id="KW-0378">Hydrolase</keyword>
<dbReference type="NCBIfam" id="TIGR00450">
    <property type="entry name" value="mnmE_trmE_thdF"/>
    <property type="match status" value="1"/>
</dbReference>
<protein>
    <submittedName>
        <fullName evidence="11">GTPase and tRNA-U34 5-formylation enzyme TrmE</fullName>
    </submittedName>
</protein>
<organism evidence="11">
    <name type="scientific">uncultured Aureispira sp</name>
    <dbReference type="NCBI Taxonomy" id="1331704"/>
    <lineage>
        <taxon>Bacteria</taxon>
        <taxon>Pseudomonadati</taxon>
        <taxon>Bacteroidota</taxon>
        <taxon>Saprospiria</taxon>
        <taxon>Saprospirales</taxon>
        <taxon>Saprospiraceae</taxon>
        <taxon>Aureispira</taxon>
        <taxon>environmental samples</taxon>
    </lineage>
</organism>
<evidence type="ECO:0000256" key="4">
    <source>
        <dbReference type="ARBA" id="ARBA00022741"/>
    </source>
</evidence>
<feature type="domain" description="TrmE-type G" evidence="10">
    <location>
        <begin position="223"/>
        <end position="395"/>
    </location>
</feature>
<keyword evidence="2 9" id="KW-0819">tRNA processing</keyword>
<evidence type="ECO:0000259" key="10">
    <source>
        <dbReference type="PROSITE" id="PS51709"/>
    </source>
</evidence>
<dbReference type="GO" id="GO:0003924">
    <property type="term" value="F:GTPase activity"/>
    <property type="evidence" value="ECO:0007669"/>
    <property type="project" value="InterPro"/>
</dbReference>
<keyword evidence="3" id="KW-0479">Metal-binding</keyword>
<evidence type="ECO:0000256" key="7">
    <source>
        <dbReference type="ARBA" id="ARBA00022958"/>
    </source>
</evidence>
<dbReference type="GO" id="GO:0042802">
    <property type="term" value="F:identical protein binding"/>
    <property type="evidence" value="ECO:0007669"/>
    <property type="project" value="UniProtKB-ARBA"/>
</dbReference>
<evidence type="ECO:0000256" key="8">
    <source>
        <dbReference type="ARBA" id="ARBA00023134"/>
    </source>
</evidence>
<dbReference type="InterPro" id="IPR005225">
    <property type="entry name" value="Small_GTP-bd"/>
</dbReference>
<keyword evidence="4 9" id="KW-0547">Nucleotide-binding</keyword>
<evidence type="ECO:0000256" key="2">
    <source>
        <dbReference type="ARBA" id="ARBA00022694"/>
    </source>
</evidence>
<dbReference type="CDD" id="cd04164">
    <property type="entry name" value="trmE"/>
    <property type="match status" value="1"/>
</dbReference>
<dbReference type="Gene3D" id="1.20.120.430">
    <property type="entry name" value="tRNA modification GTPase MnmE domain 2"/>
    <property type="match status" value="1"/>
</dbReference>
<dbReference type="InterPro" id="IPR006073">
    <property type="entry name" value="GTP-bd"/>
</dbReference>
<dbReference type="PANTHER" id="PTHR42714:SF2">
    <property type="entry name" value="TRNA MODIFICATION GTPASE GTPBP3, MITOCHONDRIAL"/>
    <property type="match status" value="1"/>
</dbReference>
<feature type="non-terminal residue" evidence="11">
    <location>
        <position position="450"/>
    </location>
</feature>
<dbReference type="Gene3D" id="3.30.1360.120">
    <property type="entry name" value="Probable tRNA modification gtpase trme, domain 1"/>
    <property type="match status" value="1"/>
</dbReference>
<dbReference type="Pfam" id="PF12631">
    <property type="entry name" value="MnmE_helical"/>
    <property type="match status" value="1"/>
</dbReference>
<dbReference type="Pfam" id="PF01926">
    <property type="entry name" value="MMR_HSR1"/>
    <property type="match status" value="1"/>
</dbReference>
<evidence type="ECO:0000256" key="3">
    <source>
        <dbReference type="ARBA" id="ARBA00022723"/>
    </source>
</evidence>
<dbReference type="InterPro" id="IPR004520">
    <property type="entry name" value="GTPase_MnmE"/>
</dbReference>
<comment type="similarity">
    <text evidence="1 9">Belongs to the TRAFAC class TrmE-Era-EngA-EngB-Septin-like GTPase superfamily. TrmE GTPase family.</text>
</comment>
<dbReference type="GO" id="GO:0046872">
    <property type="term" value="F:metal ion binding"/>
    <property type="evidence" value="ECO:0007669"/>
    <property type="project" value="UniProtKB-KW"/>
</dbReference>
<dbReference type="InterPro" id="IPR031168">
    <property type="entry name" value="G_TrmE"/>
</dbReference>
<dbReference type="PANTHER" id="PTHR42714">
    <property type="entry name" value="TRNA MODIFICATION GTPASE GTPBP3"/>
    <property type="match status" value="1"/>
</dbReference>
<dbReference type="InterPro" id="IPR027417">
    <property type="entry name" value="P-loop_NTPase"/>
</dbReference>
<dbReference type="AlphaFoldDB" id="A0A6S6TZP8"/>
<dbReference type="InterPro" id="IPR027266">
    <property type="entry name" value="TrmE/GcvT-like"/>
</dbReference>
<keyword evidence="7" id="KW-0630">Potassium</keyword>
<sequence>MYNFIDLQDTIVALATPAGSGAIGIVRLSGNLAISIANEVFRAKDLQQVDSHTIHLGYIRDEQNKIIDQALVSIFKNPRSYTKEDVIEVSCHGSRYIQQQLIELFIRKGARMAREGEFTLRAFLNGQMDLSQAEAVADLIAAESESAHQMALSQMRGGFSDQIKALRGELIHFASLIELELDFGEEDVEFANREDLKDLVSKILTIIKRLLDSFQLGNAIKHGVHTVIAGRPNAGKSTLLNALLNEERAIVSDIAGTTRDTIEEVLNIKGVQYRLIDTAGIRAATDQIEAIGVEKALEQVAKSAILIYVYDQNALSPLEVQADLQKLTKAEMNVILISNKSDLYELAEGKHPFEMDENLTKIAQHLKEQYTSLSLSAKDKTQIEQLKQLLFDLVASGQLQQDSSIVSNSRHYEALKAALQSLDSVLEGLEIGISGDFLAMDIRHALNYLG</sequence>
<dbReference type="SUPFAM" id="SSF52540">
    <property type="entry name" value="P-loop containing nucleoside triphosphate hydrolases"/>
    <property type="match status" value="1"/>
</dbReference>
<dbReference type="EMBL" id="CACVAQ010000355">
    <property type="protein sequence ID" value="CAA6824914.1"/>
    <property type="molecule type" value="Genomic_DNA"/>
</dbReference>
<dbReference type="GO" id="GO:0002098">
    <property type="term" value="P:tRNA wobble uridine modification"/>
    <property type="evidence" value="ECO:0007669"/>
    <property type="project" value="TreeGrafter"/>
</dbReference>
<dbReference type="InterPro" id="IPR025867">
    <property type="entry name" value="MnmE_helical"/>
</dbReference>
<keyword evidence="8 9" id="KW-0342">GTP-binding</keyword>
<keyword evidence="6" id="KW-0460">Magnesium</keyword>
<evidence type="ECO:0000313" key="11">
    <source>
        <dbReference type="EMBL" id="CAA6824914.1"/>
    </source>
</evidence>
<evidence type="ECO:0000256" key="9">
    <source>
        <dbReference type="RuleBase" id="RU003313"/>
    </source>
</evidence>
<accession>A0A6S6TZP8</accession>
<dbReference type="FunFam" id="3.30.1360.120:FF:000003">
    <property type="entry name" value="tRNA modification GTPase MnmE"/>
    <property type="match status" value="1"/>
</dbReference>
<name>A0A6S6TZP8_9BACT</name>
<dbReference type="NCBIfam" id="TIGR00231">
    <property type="entry name" value="small_GTP"/>
    <property type="match status" value="1"/>
</dbReference>
<dbReference type="InterPro" id="IPR027368">
    <property type="entry name" value="MnmE_dom2"/>
</dbReference>
<evidence type="ECO:0000256" key="5">
    <source>
        <dbReference type="ARBA" id="ARBA00022801"/>
    </source>
</evidence>
<dbReference type="InterPro" id="IPR018948">
    <property type="entry name" value="GTP-bd_TrmE_N"/>
</dbReference>